<feature type="signal peptide" evidence="3">
    <location>
        <begin position="1"/>
        <end position="22"/>
    </location>
</feature>
<protein>
    <recommendedName>
        <fullName evidence="6">Methyl-accepting chemotaxis protein</fullName>
    </recommendedName>
</protein>
<name>A0ABT8BZ28_9VIBR</name>
<comment type="caution">
    <text evidence="4">The sequence shown here is derived from an EMBL/GenBank/DDBJ whole genome shotgun (WGS) entry which is preliminary data.</text>
</comment>
<keyword evidence="2" id="KW-0472">Membrane</keyword>
<organism evidence="4 5">
    <name type="scientific">Vibrio ostreicida</name>
    <dbReference type="NCBI Taxonomy" id="526588"/>
    <lineage>
        <taxon>Bacteria</taxon>
        <taxon>Pseudomonadati</taxon>
        <taxon>Pseudomonadota</taxon>
        <taxon>Gammaproteobacteria</taxon>
        <taxon>Vibrionales</taxon>
        <taxon>Vibrionaceae</taxon>
        <taxon>Vibrio</taxon>
    </lineage>
</organism>
<keyword evidence="3" id="KW-0732">Signal</keyword>
<evidence type="ECO:0000256" key="1">
    <source>
        <dbReference type="SAM" id="MobiDB-lite"/>
    </source>
</evidence>
<sequence>MNKPQSAMIALLLSAVSFNAVSALVKLTGWVNTVNRVTCVSVGDVIEPNDLQGCTLISTVFGNEVNKGPILSVTVASSYLSVTTSQSGGNDLFYYSDIASCPDGEVPDPATGQCGPACPDGQQPDPVTGECVEVAYCDLSSTWDEIFSAEMACAESSGIFRFSCSDFLDTLDMSCTQPRECVIGMPTYPECLGDIDPTDPITPPDGGFNPGTPPTSNPSTPSFEKPEPDHVTPTDSTDTAVLEGIQNLNRDNNNAFNALNTDVNKGFSDVNNALNQSNAYQAATGVLISEQMNQDYALHQANKAAQLQTTGAVMSGTDATVSAISGQTGALGSKLDDIASLLGDSGEAPCDPLADPRGCEGDHGLKGDFIETISSQLGTQFSSDLNDSEGVLMSTIQGTIDSPLTVDMEVVGGDAKTMLMESLGFNSGCQPLTLGSHEGSTIELSCSLSEQIKVILSFLIGAYTIMTLFDILLNGITPAGIKPSATRHA</sequence>
<evidence type="ECO:0000256" key="2">
    <source>
        <dbReference type="SAM" id="Phobius"/>
    </source>
</evidence>
<dbReference type="RefSeq" id="WP_170882649.1">
    <property type="nucleotide sequence ID" value="NZ_JABEYA020000005.1"/>
</dbReference>
<reference evidence="5" key="1">
    <citation type="journal article" date="2019" name="Int. J. Syst. Evol. Microbiol.">
        <title>The Global Catalogue of Microorganisms (GCM) 10K type strain sequencing project: providing services to taxonomists for standard genome sequencing and annotation.</title>
        <authorList>
            <consortium name="The Broad Institute Genomics Platform"/>
            <consortium name="The Broad Institute Genome Sequencing Center for Infectious Disease"/>
            <person name="Wu L."/>
            <person name="Ma J."/>
        </authorList>
    </citation>
    <scope>NUCLEOTIDE SEQUENCE [LARGE SCALE GENOMIC DNA]</scope>
    <source>
        <strain evidence="5">CECT 7398</strain>
    </source>
</reference>
<evidence type="ECO:0000313" key="4">
    <source>
        <dbReference type="EMBL" id="MDN3611631.1"/>
    </source>
</evidence>
<dbReference type="Proteomes" id="UP001238540">
    <property type="component" value="Unassembled WGS sequence"/>
</dbReference>
<feature type="chain" id="PRO_5045054950" description="Methyl-accepting chemotaxis protein" evidence="3">
    <location>
        <begin position="23"/>
        <end position="489"/>
    </location>
</feature>
<accession>A0ABT8BZ28</accession>
<keyword evidence="2" id="KW-0812">Transmembrane</keyword>
<keyword evidence="5" id="KW-1185">Reference proteome</keyword>
<gene>
    <name evidence="4" type="ORF">QWZ16_18695</name>
</gene>
<evidence type="ECO:0008006" key="6">
    <source>
        <dbReference type="Google" id="ProtNLM"/>
    </source>
</evidence>
<evidence type="ECO:0000256" key="3">
    <source>
        <dbReference type="SAM" id="SignalP"/>
    </source>
</evidence>
<feature type="region of interest" description="Disordered" evidence="1">
    <location>
        <begin position="193"/>
        <end position="237"/>
    </location>
</feature>
<feature type="transmembrane region" description="Helical" evidence="2">
    <location>
        <begin position="454"/>
        <end position="473"/>
    </location>
</feature>
<evidence type="ECO:0000313" key="5">
    <source>
        <dbReference type="Proteomes" id="UP001238540"/>
    </source>
</evidence>
<dbReference type="EMBL" id="JAUFQC010000027">
    <property type="protein sequence ID" value="MDN3611631.1"/>
    <property type="molecule type" value="Genomic_DNA"/>
</dbReference>
<keyword evidence="2" id="KW-1133">Transmembrane helix</keyword>
<feature type="compositionally biased region" description="Low complexity" evidence="1">
    <location>
        <begin position="194"/>
        <end position="207"/>
    </location>
</feature>
<proteinExistence type="predicted"/>